<dbReference type="PRINTS" id="PR00598">
    <property type="entry name" value="HTHMARR"/>
</dbReference>
<evidence type="ECO:0000313" key="5">
    <source>
        <dbReference type="EMBL" id="MBD7968265.1"/>
    </source>
</evidence>
<dbReference type="RefSeq" id="WP_191799509.1">
    <property type="nucleotide sequence ID" value="NZ_JACSQL010000003.1"/>
</dbReference>
<gene>
    <name evidence="5" type="ORF">H9647_09330</name>
</gene>
<keyword evidence="2" id="KW-0238">DNA-binding</keyword>
<dbReference type="InterPro" id="IPR036388">
    <property type="entry name" value="WH-like_DNA-bd_sf"/>
</dbReference>
<dbReference type="Proteomes" id="UP000608071">
    <property type="component" value="Unassembled WGS sequence"/>
</dbReference>
<evidence type="ECO:0000256" key="1">
    <source>
        <dbReference type="ARBA" id="ARBA00023015"/>
    </source>
</evidence>
<accession>A0ABR8SXY8</accession>
<keyword evidence="3" id="KW-0804">Transcription</keyword>
<dbReference type="PANTHER" id="PTHR42756">
    <property type="entry name" value="TRANSCRIPTIONAL REGULATOR, MARR"/>
    <property type="match status" value="1"/>
</dbReference>
<protein>
    <submittedName>
        <fullName evidence="5">Transcriptional regulator</fullName>
    </submittedName>
</protein>
<dbReference type="PANTHER" id="PTHR42756:SF1">
    <property type="entry name" value="TRANSCRIPTIONAL REPRESSOR OF EMRAB OPERON"/>
    <property type="match status" value="1"/>
</dbReference>
<dbReference type="PROSITE" id="PS50995">
    <property type="entry name" value="HTH_MARR_2"/>
    <property type="match status" value="1"/>
</dbReference>
<comment type="caution">
    <text evidence="5">The sequence shown here is derived from an EMBL/GenBank/DDBJ whole genome shotgun (WGS) entry which is preliminary data.</text>
</comment>
<dbReference type="SUPFAM" id="SSF46785">
    <property type="entry name" value="Winged helix' DNA-binding domain"/>
    <property type="match status" value="1"/>
</dbReference>
<evidence type="ECO:0000259" key="4">
    <source>
        <dbReference type="PROSITE" id="PS50995"/>
    </source>
</evidence>
<reference evidence="5 6" key="1">
    <citation type="submission" date="2020-08" db="EMBL/GenBank/DDBJ databases">
        <title>A Genomic Blueprint of the Chicken Gut Microbiome.</title>
        <authorList>
            <person name="Gilroy R."/>
            <person name="Ravi A."/>
            <person name="Getino M."/>
            <person name="Pursley I."/>
            <person name="Horton D.L."/>
            <person name="Alikhan N.-F."/>
            <person name="Baker D."/>
            <person name="Gharbi K."/>
            <person name="Hall N."/>
            <person name="Watson M."/>
            <person name="Adriaenssens E.M."/>
            <person name="Foster-Nyarko E."/>
            <person name="Jarju S."/>
            <person name="Secka A."/>
            <person name="Antonio M."/>
            <person name="Oren A."/>
            <person name="Chaudhuri R."/>
            <person name="La Ragione R.M."/>
            <person name="Hildebrand F."/>
            <person name="Pallen M.J."/>
        </authorList>
    </citation>
    <scope>NUCLEOTIDE SEQUENCE [LARGE SCALE GENOMIC DNA]</scope>
    <source>
        <strain evidence="5 6">Sa2BVA9</strain>
    </source>
</reference>
<dbReference type="InterPro" id="IPR036390">
    <property type="entry name" value="WH_DNA-bd_sf"/>
</dbReference>
<evidence type="ECO:0000256" key="3">
    <source>
        <dbReference type="ARBA" id="ARBA00023163"/>
    </source>
</evidence>
<dbReference type="InterPro" id="IPR000835">
    <property type="entry name" value="HTH_MarR-typ"/>
</dbReference>
<organism evidence="5 6">
    <name type="scientific">Paenibacillus gallinarum</name>
    <dbReference type="NCBI Taxonomy" id="2762232"/>
    <lineage>
        <taxon>Bacteria</taxon>
        <taxon>Bacillati</taxon>
        <taxon>Bacillota</taxon>
        <taxon>Bacilli</taxon>
        <taxon>Bacillales</taxon>
        <taxon>Paenibacillaceae</taxon>
        <taxon>Paenibacillus</taxon>
    </lineage>
</organism>
<proteinExistence type="predicted"/>
<keyword evidence="1" id="KW-0805">Transcription regulation</keyword>
<dbReference type="InterPro" id="IPR027395">
    <property type="entry name" value="WH_DNA-bd_dom"/>
</dbReference>
<dbReference type="EMBL" id="JACSQL010000003">
    <property type="protein sequence ID" value="MBD7968265.1"/>
    <property type="molecule type" value="Genomic_DNA"/>
</dbReference>
<evidence type="ECO:0000313" key="6">
    <source>
        <dbReference type="Proteomes" id="UP000608071"/>
    </source>
</evidence>
<name>A0ABR8SXY8_9BACL</name>
<dbReference type="SMART" id="SM00347">
    <property type="entry name" value="HTH_MARR"/>
    <property type="match status" value="1"/>
</dbReference>
<feature type="domain" description="HTH marR-type" evidence="4">
    <location>
        <begin position="1"/>
        <end position="137"/>
    </location>
</feature>
<evidence type="ECO:0000256" key="2">
    <source>
        <dbReference type="ARBA" id="ARBA00023125"/>
    </source>
</evidence>
<dbReference type="Pfam" id="PF13601">
    <property type="entry name" value="HTH_34"/>
    <property type="match status" value="1"/>
</dbReference>
<dbReference type="Gene3D" id="1.10.10.10">
    <property type="entry name" value="Winged helix-like DNA-binding domain superfamily/Winged helix DNA-binding domain"/>
    <property type="match status" value="1"/>
</dbReference>
<keyword evidence="6" id="KW-1185">Reference proteome</keyword>
<sequence>MNYQELAEEFLDFMVTVKEGPMPPPPDLMEFSRGEMGILVYLVHLKDGVSAGELSKNLKLTTGRIAAALKTLEKKMYIERRTDPSDGRKVLVYITALGKEISQRKKKEALAHFTKNLEKLSIEEAENFVQLLKKFITP</sequence>